<keyword evidence="3 4" id="KW-0326">Glycosidase</keyword>
<evidence type="ECO:0000256" key="4">
    <source>
        <dbReference type="RuleBase" id="RU361169"/>
    </source>
</evidence>
<keyword evidence="5" id="KW-0732">Signal</keyword>
<organism evidence="6 7">
    <name type="scientific">Bacteroides reticulotermitis</name>
    <dbReference type="NCBI Taxonomy" id="1133319"/>
    <lineage>
        <taxon>Bacteria</taxon>
        <taxon>Pseudomonadati</taxon>
        <taxon>Bacteroidota</taxon>
        <taxon>Bacteroidia</taxon>
        <taxon>Bacteroidales</taxon>
        <taxon>Bacteroidaceae</taxon>
        <taxon>Bacteroides</taxon>
    </lineage>
</organism>
<name>A0A840D2P9_9BACE</name>
<accession>A0A840D2P9</accession>
<dbReference type="InterPro" id="IPR012334">
    <property type="entry name" value="Pectin_lyas_fold"/>
</dbReference>
<dbReference type="InterPro" id="IPR051801">
    <property type="entry name" value="GH28_Enzymes"/>
</dbReference>
<dbReference type="GO" id="GO:0004650">
    <property type="term" value="F:polygalacturonase activity"/>
    <property type="evidence" value="ECO:0007669"/>
    <property type="project" value="InterPro"/>
</dbReference>
<evidence type="ECO:0000256" key="2">
    <source>
        <dbReference type="ARBA" id="ARBA00022801"/>
    </source>
</evidence>
<dbReference type="SUPFAM" id="SSF51126">
    <property type="entry name" value="Pectin lyase-like"/>
    <property type="match status" value="1"/>
</dbReference>
<dbReference type="Pfam" id="PF00295">
    <property type="entry name" value="Glyco_hydro_28"/>
    <property type="match status" value="1"/>
</dbReference>
<dbReference type="SMART" id="SM00710">
    <property type="entry name" value="PbH1"/>
    <property type="match status" value="5"/>
</dbReference>
<reference evidence="6" key="1">
    <citation type="submission" date="2020-08" db="EMBL/GenBank/DDBJ databases">
        <title>Genomic Encyclopedia of Type Strains, Phase IV (KMG-IV): sequencing the most valuable type-strain genomes for metagenomic binning, comparative biology and taxonomic classification.</title>
        <authorList>
            <person name="Goeker M."/>
        </authorList>
    </citation>
    <scope>NUCLEOTIDE SEQUENCE [LARGE SCALE GENOMIC DNA]</scope>
    <source>
        <strain evidence="6">DSM 105720</strain>
    </source>
</reference>
<dbReference type="InterPro" id="IPR000743">
    <property type="entry name" value="Glyco_hydro_28"/>
</dbReference>
<dbReference type="RefSeq" id="WP_044159938.1">
    <property type="nucleotide sequence ID" value="NZ_JACIER010000009.1"/>
</dbReference>
<proteinExistence type="inferred from homology"/>
<dbReference type="InterPro" id="IPR006626">
    <property type="entry name" value="PbH1"/>
</dbReference>
<gene>
    <name evidence="6" type="ORF">GGR06_002483</name>
</gene>
<sequence length="513" mass="57242">MKRLLVCMTGLLLGIGVGARTFDMKQLGADDKGTKPCTALINQTIEQASSEGGGTIYFSAGTYLTASIRMQSNITLHLESGAVLRFSDRFEDYLPFVTMRWEGTVMKSLSPLIYANGADNITITGRGTLDGNGFKWWEWEYATRELIKNNGGKLPSLNKLQQMWVDANKDLRISEYYKPSLERRMFRPPFIQFFECSNILIENVKIINSPYWTINPEFCDNVVVHGVTINNPSENPKGPNTDGINPSSCRNVRISDCFISVGDDCITIKSGRDEDGRRHGRACENITITNCVMLSGHGGVVIGSEMSGGVKRVVISNCVFDGTDAGIRLKSSRGRGGVVEDIRVDNIVMKNIRQNAFIFDLFYDKLSKPEPVTEQTPIFRNIHLSNITGTDIKQIGYIKGIEEMPVQDLSFSNMNMKAEIGFIIDTAQDIRFHNVDFTSTKGSPWEFSKCSQLILNNVSSKGALFEQPVITFEEVDEAFLGNCYQFAPVKAFFTAKDSQVVEGTNFWNKALKK</sequence>
<protein>
    <submittedName>
        <fullName evidence="6">Polygalacturonase</fullName>
    </submittedName>
</protein>
<comment type="caution">
    <text evidence="6">The sequence shown here is derived from an EMBL/GenBank/DDBJ whole genome shotgun (WGS) entry which is preliminary data.</text>
</comment>
<keyword evidence="7" id="KW-1185">Reference proteome</keyword>
<dbReference type="EMBL" id="JACIER010000009">
    <property type="protein sequence ID" value="MBB4044688.1"/>
    <property type="molecule type" value="Genomic_DNA"/>
</dbReference>
<dbReference type="GO" id="GO:0005975">
    <property type="term" value="P:carbohydrate metabolic process"/>
    <property type="evidence" value="ECO:0007669"/>
    <property type="project" value="InterPro"/>
</dbReference>
<evidence type="ECO:0000256" key="5">
    <source>
        <dbReference type="SAM" id="SignalP"/>
    </source>
</evidence>
<dbReference type="AlphaFoldDB" id="A0A840D2P9"/>
<dbReference type="InterPro" id="IPR011050">
    <property type="entry name" value="Pectin_lyase_fold/virulence"/>
</dbReference>
<keyword evidence="2 4" id="KW-0378">Hydrolase</keyword>
<evidence type="ECO:0000313" key="6">
    <source>
        <dbReference type="EMBL" id="MBB4044688.1"/>
    </source>
</evidence>
<evidence type="ECO:0000256" key="1">
    <source>
        <dbReference type="ARBA" id="ARBA00008834"/>
    </source>
</evidence>
<evidence type="ECO:0000256" key="3">
    <source>
        <dbReference type="ARBA" id="ARBA00023295"/>
    </source>
</evidence>
<dbReference type="PANTHER" id="PTHR31339">
    <property type="entry name" value="PECTIN LYASE-RELATED"/>
    <property type="match status" value="1"/>
</dbReference>
<comment type="similarity">
    <text evidence="1 4">Belongs to the glycosyl hydrolase 28 family.</text>
</comment>
<evidence type="ECO:0000313" key="7">
    <source>
        <dbReference type="Proteomes" id="UP000560658"/>
    </source>
</evidence>
<dbReference type="PANTHER" id="PTHR31339:SF9">
    <property type="entry name" value="PLASMIN AND FIBRONECTIN-BINDING PROTEIN A"/>
    <property type="match status" value="1"/>
</dbReference>
<dbReference type="Gene3D" id="2.160.20.10">
    <property type="entry name" value="Single-stranded right-handed beta-helix, Pectin lyase-like"/>
    <property type="match status" value="1"/>
</dbReference>
<dbReference type="Proteomes" id="UP000560658">
    <property type="component" value="Unassembled WGS sequence"/>
</dbReference>
<feature type="signal peptide" evidence="5">
    <location>
        <begin position="1"/>
        <end position="19"/>
    </location>
</feature>
<dbReference type="PROSITE" id="PS00502">
    <property type="entry name" value="POLYGALACTURONASE"/>
    <property type="match status" value="1"/>
</dbReference>
<feature type="chain" id="PRO_5032716314" evidence="5">
    <location>
        <begin position="20"/>
        <end position="513"/>
    </location>
</feature>